<sequence length="133" mass="13552">MGEHEVHCVACASVSDDVKDPGEQSTQPDVLVLRWVPGGQVTQAPVAASNCEPTGHGTQAAADVEAGGLVPLADALLYMPVGHAKQAPMAANGVYEPGAQLAHALAAGWLNVPAAHDEHTLAFASTNHTTTVS</sequence>
<name>A0A397B5E8_APHAT</name>
<comment type="caution">
    <text evidence="1">The sequence shown here is derived from an EMBL/GenBank/DDBJ whole genome shotgun (WGS) entry which is preliminary data.</text>
</comment>
<organism evidence="1 2">
    <name type="scientific">Aphanomyces astaci</name>
    <name type="common">Crayfish plague agent</name>
    <dbReference type="NCBI Taxonomy" id="112090"/>
    <lineage>
        <taxon>Eukaryota</taxon>
        <taxon>Sar</taxon>
        <taxon>Stramenopiles</taxon>
        <taxon>Oomycota</taxon>
        <taxon>Saprolegniomycetes</taxon>
        <taxon>Saprolegniales</taxon>
        <taxon>Verrucalvaceae</taxon>
        <taxon>Aphanomyces</taxon>
    </lineage>
</organism>
<accession>A0A397B5E8</accession>
<protein>
    <submittedName>
        <fullName evidence="1">Uncharacterized protein</fullName>
    </submittedName>
</protein>
<dbReference type="AlphaFoldDB" id="A0A397B5E8"/>
<proteinExistence type="predicted"/>
<dbReference type="EMBL" id="QUTA01005839">
    <property type="protein sequence ID" value="RHY13831.1"/>
    <property type="molecule type" value="Genomic_DNA"/>
</dbReference>
<reference evidence="1 2" key="1">
    <citation type="submission" date="2018-08" db="EMBL/GenBank/DDBJ databases">
        <title>Aphanomyces genome sequencing and annotation.</title>
        <authorList>
            <person name="Minardi D."/>
            <person name="Oidtmann B."/>
            <person name="Van Der Giezen M."/>
            <person name="Studholme D.J."/>
        </authorList>
    </citation>
    <scope>NUCLEOTIDE SEQUENCE [LARGE SCALE GENOMIC DNA]</scope>
    <source>
        <strain evidence="1 2">Yx</strain>
    </source>
</reference>
<evidence type="ECO:0000313" key="1">
    <source>
        <dbReference type="EMBL" id="RHY13831.1"/>
    </source>
</evidence>
<dbReference type="Proteomes" id="UP000266239">
    <property type="component" value="Unassembled WGS sequence"/>
</dbReference>
<gene>
    <name evidence="1" type="ORF">DYB25_005408</name>
</gene>
<evidence type="ECO:0000313" key="2">
    <source>
        <dbReference type="Proteomes" id="UP000266239"/>
    </source>
</evidence>